<dbReference type="Pfam" id="PF21853">
    <property type="entry name" value="DUF6912"/>
    <property type="match status" value="1"/>
</dbReference>
<organism evidence="1">
    <name type="scientific">freshwater metagenome</name>
    <dbReference type="NCBI Taxonomy" id="449393"/>
    <lineage>
        <taxon>unclassified sequences</taxon>
        <taxon>metagenomes</taxon>
        <taxon>ecological metagenomes</taxon>
    </lineage>
</organism>
<sequence>MRGYLPVTVDEIASFLANQSMECGPLYAPTIKFLTANSEMDEEEGEYLLSMLAADEALEMREDSDRLGFILALEVTDQEISEHGENFVLLKEAAKWVSVQCAFSVSPDGEELTWFATQEISLALDQWLKGI</sequence>
<name>A0A6J6CCE6_9ZZZZ</name>
<dbReference type="EMBL" id="CAEZTA010000004">
    <property type="protein sequence ID" value="CAB4549062.1"/>
    <property type="molecule type" value="Genomic_DNA"/>
</dbReference>
<proteinExistence type="predicted"/>
<accession>A0A6J6CCE6</accession>
<gene>
    <name evidence="1" type="ORF">UFOPK1541_00100</name>
</gene>
<dbReference type="InterPro" id="IPR054206">
    <property type="entry name" value="DUF6912"/>
</dbReference>
<evidence type="ECO:0000313" key="1">
    <source>
        <dbReference type="EMBL" id="CAB4549062.1"/>
    </source>
</evidence>
<protein>
    <submittedName>
        <fullName evidence="1">Unannotated protein</fullName>
    </submittedName>
</protein>
<reference evidence="1" key="1">
    <citation type="submission" date="2020-05" db="EMBL/GenBank/DDBJ databases">
        <authorList>
            <person name="Chiriac C."/>
            <person name="Salcher M."/>
            <person name="Ghai R."/>
            <person name="Kavagutti S V."/>
        </authorList>
    </citation>
    <scope>NUCLEOTIDE SEQUENCE</scope>
</reference>
<dbReference type="AlphaFoldDB" id="A0A6J6CCE6"/>